<keyword evidence="2" id="KW-1185">Reference proteome</keyword>
<organism evidence="1 2">
    <name type="scientific">Exidia glandulosa HHB12029</name>
    <dbReference type="NCBI Taxonomy" id="1314781"/>
    <lineage>
        <taxon>Eukaryota</taxon>
        <taxon>Fungi</taxon>
        <taxon>Dikarya</taxon>
        <taxon>Basidiomycota</taxon>
        <taxon>Agaricomycotina</taxon>
        <taxon>Agaricomycetes</taxon>
        <taxon>Auriculariales</taxon>
        <taxon>Exidiaceae</taxon>
        <taxon>Exidia</taxon>
    </lineage>
</organism>
<gene>
    <name evidence="1" type="ORF">EXIGLDRAFT_736779</name>
</gene>
<evidence type="ECO:0000313" key="1">
    <source>
        <dbReference type="EMBL" id="KZW02061.1"/>
    </source>
</evidence>
<dbReference type="AlphaFoldDB" id="A0A165PEI5"/>
<reference evidence="1 2" key="1">
    <citation type="journal article" date="2016" name="Mol. Biol. Evol.">
        <title>Comparative Genomics of Early-Diverging Mushroom-Forming Fungi Provides Insights into the Origins of Lignocellulose Decay Capabilities.</title>
        <authorList>
            <person name="Nagy L.G."/>
            <person name="Riley R."/>
            <person name="Tritt A."/>
            <person name="Adam C."/>
            <person name="Daum C."/>
            <person name="Floudas D."/>
            <person name="Sun H."/>
            <person name="Yadav J.S."/>
            <person name="Pangilinan J."/>
            <person name="Larsson K.H."/>
            <person name="Matsuura K."/>
            <person name="Barry K."/>
            <person name="Labutti K."/>
            <person name="Kuo R."/>
            <person name="Ohm R.A."/>
            <person name="Bhattacharya S.S."/>
            <person name="Shirouzu T."/>
            <person name="Yoshinaga Y."/>
            <person name="Martin F.M."/>
            <person name="Grigoriev I.V."/>
            <person name="Hibbett D.S."/>
        </authorList>
    </citation>
    <scope>NUCLEOTIDE SEQUENCE [LARGE SCALE GENOMIC DNA]</scope>
    <source>
        <strain evidence="1 2">HHB12029</strain>
    </source>
</reference>
<dbReference type="InParanoid" id="A0A165PEI5"/>
<dbReference type="EMBL" id="KV425890">
    <property type="protein sequence ID" value="KZW02061.1"/>
    <property type="molecule type" value="Genomic_DNA"/>
</dbReference>
<dbReference type="Proteomes" id="UP000077266">
    <property type="component" value="Unassembled WGS sequence"/>
</dbReference>
<proteinExistence type="predicted"/>
<sequence>MFKPPLASTVHASRSLTFTFHGVQDDDHTVQVWTDFPAGEWHALDFEPLPTHSDAHLSLAHSSHSSHTHEARVSFAQLASPSYSFTYRILSARDGSIRWLGDQHSNGTILRSHPDTSFVLESPGWQDHPHVLGARAWGGQLPSDVARFGGPSDASSAHGFAITADGAIVRFRVRPPNNTIEFEGGAGSSGILPATDAPPLAAQLVALALFPEHDLPVLLAGDDLRLTLKPGHGAQSENNASDVHADRSIFTLHARSKVTLRRDFDASVLRACVKPLASLRPLDIHSTDFCALFSLSGSARMITVLPISSSAPSRSIVRLLGLDALADAPCALYCSGSHRAYFAPHAELSLDILTPAEGGDIVIGTVHTLADGNIVSVLQPADVRLSESEPSRSPSNPTAAVAANQRTLALRRGLLSLPALCAIAWFLITTLLRWLPPFAPVRLALALSERSERFLNERVFHLPRSSSPTSTPVANGKTVSQNGAAVPAVAPTPSNEIVLAFPRHGKKTNLVTLLVRARIADAALPALYFGSVPATVAAHTVLEPDGSTTLLQLERSVNAPTLRIVF</sequence>
<name>A0A165PEI5_EXIGL</name>
<dbReference type="OrthoDB" id="10578157at2759"/>
<evidence type="ECO:0000313" key="2">
    <source>
        <dbReference type="Proteomes" id="UP000077266"/>
    </source>
</evidence>
<accession>A0A165PEI5</accession>
<protein>
    <submittedName>
        <fullName evidence="1">Uncharacterized protein</fullName>
    </submittedName>
</protein>